<proteinExistence type="predicted"/>
<comment type="caution">
    <text evidence="1">The sequence shown here is derived from an EMBL/GenBank/DDBJ whole genome shotgun (WGS) entry which is preliminary data.</text>
</comment>
<accession>A0A059GBR9</accession>
<evidence type="ECO:0000313" key="2">
    <source>
        <dbReference type="Proteomes" id="UP000024942"/>
    </source>
</evidence>
<name>A0A059GBR9_9PROT</name>
<dbReference type="AlphaFoldDB" id="A0A059GBR9"/>
<protein>
    <submittedName>
        <fullName evidence="1">Uncharacterized protein</fullName>
    </submittedName>
</protein>
<evidence type="ECO:0000313" key="1">
    <source>
        <dbReference type="EMBL" id="KDA04189.1"/>
    </source>
</evidence>
<reference evidence="1 2" key="1">
    <citation type="journal article" date="2014" name="Antonie Van Leeuwenhoek">
        <title>Hyphomonas beringensis sp. nov. and Hyphomonas chukchiensis sp. nov., isolated from surface seawater of the Bering Sea and Chukchi Sea.</title>
        <authorList>
            <person name="Li C."/>
            <person name="Lai Q."/>
            <person name="Li G."/>
            <person name="Dong C."/>
            <person name="Wang J."/>
            <person name="Liao Y."/>
            <person name="Shao Z."/>
        </authorList>
    </citation>
    <scope>NUCLEOTIDE SEQUENCE [LARGE SCALE GENOMIC DNA]</scope>
    <source>
        <strain evidence="1 2">SCH89</strain>
    </source>
</reference>
<dbReference type="EMBL" id="ARYL01000002">
    <property type="protein sequence ID" value="KDA04189.1"/>
    <property type="molecule type" value="Genomic_DNA"/>
</dbReference>
<organism evidence="1 2">
    <name type="scientific">Hyphomonas oceanitis SCH89</name>
    <dbReference type="NCBI Taxonomy" id="1280953"/>
    <lineage>
        <taxon>Bacteria</taxon>
        <taxon>Pseudomonadati</taxon>
        <taxon>Pseudomonadota</taxon>
        <taxon>Alphaproteobacteria</taxon>
        <taxon>Hyphomonadales</taxon>
        <taxon>Hyphomonadaceae</taxon>
        <taxon>Hyphomonas</taxon>
    </lineage>
</organism>
<sequence length="66" mass="6965">MRTLGPGTYHVRLKAYASWQIGTAESLDPEGNLVLRLGDAPFHGAMNGALFLGLDGVESSRSGPAH</sequence>
<dbReference type="Proteomes" id="UP000024942">
    <property type="component" value="Unassembled WGS sequence"/>
</dbReference>
<keyword evidence="2" id="KW-1185">Reference proteome</keyword>
<gene>
    <name evidence="1" type="ORF">HOC_02606</name>
</gene>